<feature type="domain" description="RRM" evidence="8">
    <location>
        <begin position="95"/>
        <end position="177"/>
    </location>
</feature>
<evidence type="ECO:0000256" key="6">
    <source>
        <dbReference type="SAM" id="MobiDB-lite"/>
    </source>
</evidence>
<dbReference type="InterPro" id="IPR000504">
    <property type="entry name" value="RRM_dom"/>
</dbReference>
<dbReference type="InParanoid" id="A0A6I9R931"/>
<evidence type="ECO:0000256" key="1">
    <source>
        <dbReference type="ARBA" id="ARBA00004604"/>
    </source>
</evidence>
<feature type="compositionally biased region" description="Basic residues" evidence="6">
    <location>
        <begin position="237"/>
        <end position="249"/>
    </location>
</feature>
<keyword evidence="3 5" id="KW-0694">RNA-binding</keyword>
<dbReference type="PANTHER" id="PTHR12311:SF7">
    <property type="entry name" value="ACTIVATOR OF BASAL TRANSCRIPTION 1"/>
    <property type="match status" value="1"/>
</dbReference>
<feature type="signal peptide" evidence="7">
    <location>
        <begin position="1"/>
        <end position="34"/>
    </location>
</feature>
<dbReference type="Proteomes" id="UP000504607">
    <property type="component" value="Chromosome 5"/>
</dbReference>
<comment type="similarity">
    <text evidence="2">Belongs to the ESF2/ABP1 family.</text>
</comment>
<dbReference type="GO" id="GO:0000480">
    <property type="term" value="P:endonucleolytic cleavage in 5'-ETS of tricistronic rRNA transcript (SSU-rRNA, 5.8S rRNA, LSU-rRNA)"/>
    <property type="evidence" value="ECO:0007669"/>
    <property type="project" value="TreeGrafter"/>
</dbReference>
<dbReference type="KEGG" id="egu:105045313"/>
<reference evidence="10" key="1">
    <citation type="submission" date="2025-08" db="UniProtKB">
        <authorList>
            <consortium name="RefSeq"/>
        </authorList>
    </citation>
    <scope>IDENTIFICATION</scope>
</reference>
<dbReference type="GeneID" id="105045313"/>
<feature type="region of interest" description="Disordered" evidence="6">
    <location>
        <begin position="237"/>
        <end position="299"/>
    </location>
</feature>
<dbReference type="InterPro" id="IPR035979">
    <property type="entry name" value="RBD_domain_sf"/>
</dbReference>
<dbReference type="AlphaFoldDB" id="A0A6I9R931"/>
<gene>
    <name evidence="10" type="primary">LOC105045313</name>
</gene>
<dbReference type="PROSITE" id="PS50102">
    <property type="entry name" value="RRM"/>
    <property type="match status" value="1"/>
</dbReference>
<evidence type="ECO:0000313" key="9">
    <source>
        <dbReference type="Proteomes" id="UP000504607"/>
    </source>
</evidence>
<dbReference type="FunCoup" id="A0A6I9R931">
    <property type="interactions" value="3206"/>
</dbReference>
<keyword evidence="4" id="KW-0539">Nucleus</keyword>
<organism evidence="9 10">
    <name type="scientific">Elaeis guineensis var. tenera</name>
    <name type="common">Oil palm</name>
    <dbReference type="NCBI Taxonomy" id="51953"/>
    <lineage>
        <taxon>Eukaryota</taxon>
        <taxon>Viridiplantae</taxon>
        <taxon>Streptophyta</taxon>
        <taxon>Embryophyta</taxon>
        <taxon>Tracheophyta</taxon>
        <taxon>Spermatophyta</taxon>
        <taxon>Magnoliopsida</taxon>
        <taxon>Liliopsida</taxon>
        <taxon>Arecaceae</taxon>
        <taxon>Arecoideae</taxon>
        <taxon>Cocoseae</taxon>
        <taxon>Elaeidinae</taxon>
        <taxon>Elaeis</taxon>
    </lineage>
</organism>
<dbReference type="GO" id="GO:0003723">
    <property type="term" value="F:RNA binding"/>
    <property type="evidence" value="ECO:0007669"/>
    <property type="project" value="UniProtKB-UniRule"/>
</dbReference>
<evidence type="ECO:0000256" key="7">
    <source>
        <dbReference type="SAM" id="SignalP"/>
    </source>
</evidence>
<dbReference type="GO" id="GO:0000472">
    <property type="term" value="P:endonucleolytic cleavage to generate mature 5'-end of SSU-rRNA from (SSU-rRNA, 5.8S rRNA, LSU-rRNA)"/>
    <property type="evidence" value="ECO:0007669"/>
    <property type="project" value="TreeGrafter"/>
</dbReference>
<sequence>MYRIRTPGFSTPLLRCSLLLYLLHSPHQIPQLHASQQYKPRFMAETVKQGQSKSDFLPEKQNILYDDGMKRKAENSRARKKKRSRKDLDGVEKRGVCYLSRVAPHMDPSHIRQILSQYGDIQRIYLVPEDPTAQVQRKQAGGFRGKEFSEGWVEFTKKSVAKRVANMLNGEQIGGKRRSSFYYDIWNIKYLSKFKWDDLISEIAEKNRVREQKLSLEISAAKRERDFYMSKVEQSHALKHMQERRKKKQKAEGSESGDMLEPKVIRQFHQNRPVADSSVPSKPRLSKDILSGVFSGGSK</sequence>
<evidence type="ECO:0000259" key="8">
    <source>
        <dbReference type="PROSITE" id="PS50102"/>
    </source>
</evidence>
<dbReference type="RefSeq" id="XP_010921852.1">
    <property type="nucleotide sequence ID" value="XM_010923550.3"/>
</dbReference>
<dbReference type="InterPro" id="IPR034353">
    <property type="entry name" value="ABT1/ESF2_RRM"/>
</dbReference>
<accession>A0A6I9R931</accession>
<dbReference type="Gene3D" id="3.30.70.330">
    <property type="match status" value="1"/>
</dbReference>
<keyword evidence="9" id="KW-1185">Reference proteome</keyword>
<dbReference type="PANTHER" id="PTHR12311">
    <property type="entry name" value="ACTIVATOR OF BASAL TRANSCRIPTION 1"/>
    <property type="match status" value="1"/>
</dbReference>
<dbReference type="InterPro" id="IPR039119">
    <property type="entry name" value="ABT1/Esf2"/>
</dbReference>
<feature type="chain" id="PRO_5026831645" evidence="7">
    <location>
        <begin position="35"/>
        <end position="299"/>
    </location>
</feature>
<dbReference type="CDD" id="cd12263">
    <property type="entry name" value="RRM_ABT1_like"/>
    <property type="match status" value="1"/>
</dbReference>
<evidence type="ECO:0000256" key="4">
    <source>
        <dbReference type="ARBA" id="ARBA00023242"/>
    </source>
</evidence>
<evidence type="ECO:0000256" key="2">
    <source>
        <dbReference type="ARBA" id="ARBA00005819"/>
    </source>
</evidence>
<evidence type="ECO:0000256" key="5">
    <source>
        <dbReference type="PROSITE-ProRule" id="PRU00176"/>
    </source>
</evidence>
<dbReference type="GO" id="GO:0034462">
    <property type="term" value="P:small-subunit processome assembly"/>
    <property type="evidence" value="ECO:0007669"/>
    <property type="project" value="TreeGrafter"/>
</dbReference>
<dbReference type="InterPro" id="IPR012677">
    <property type="entry name" value="Nucleotide-bd_a/b_plait_sf"/>
</dbReference>
<dbReference type="SUPFAM" id="SSF54928">
    <property type="entry name" value="RNA-binding domain, RBD"/>
    <property type="match status" value="1"/>
</dbReference>
<dbReference type="Pfam" id="PF00076">
    <property type="entry name" value="RRM_1"/>
    <property type="match status" value="1"/>
</dbReference>
<protein>
    <submittedName>
        <fullName evidence="10">Pre-rRNA-processing protein ESF2 isoform X1</fullName>
    </submittedName>
</protein>
<dbReference type="GO" id="GO:0000447">
    <property type="term" value="P:endonucleolytic cleavage in ITS1 to separate SSU-rRNA from 5.8S rRNA and LSU-rRNA from tricistronic rRNA transcript (SSU-rRNA, 5.8S rRNA, LSU-rRNA)"/>
    <property type="evidence" value="ECO:0007669"/>
    <property type="project" value="TreeGrafter"/>
</dbReference>
<name>A0A6I9R931_ELAGV</name>
<keyword evidence="7" id="KW-0732">Signal</keyword>
<proteinExistence type="inferred from homology"/>
<dbReference type="OrthoDB" id="287393at2759"/>
<evidence type="ECO:0000256" key="3">
    <source>
        <dbReference type="ARBA" id="ARBA00022884"/>
    </source>
</evidence>
<dbReference type="GO" id="GO:0005730">
    <property type="term" value="C:nucleolus"/>
    <property type="evidence" value="ECO:0007669"/>
    <property type="project" value="UniProtKB-SubCell"/>
</dbReference>
<comment type="subcellular location">
    <subcellularLocation>
        <location evidence="1">Nucleus</location>
        <location evidence="1">Nucleolus</location>
    </subcellularLocation>
</comment>
<evidence type="ECO:0000313" key="10">
    <source>
        <dbReference type="RefSeq" id="XP_010921852.1"/>
    </source>
</evidence>